<sequence length="39" mass="4285">FGPDIELASLVDNLNEEDQEILLVTTGFDTFISFVGLLV</sequence>
<organism evidence="1">
    <name type="scientific">marine sediment metagenome</name>
    <dbReference type="NCBI Taxonomy" id="412755"/>
    <lineage>
        <taxon>unclassified sequences</taxon>
        <taxon>metagenomes</taxon>
        <taxon>ecological metagenomes</taxon>
    </lineage>
</organism>
<dbReference type="EMBL" id="BARW01043237">
    <property type="protein sequence ID" value="GAJ18644.1"/>
    <property type="molecule type" value="Genomic_DNA"/>
</dbReference>
<evidence type="ECO:0000313" key="1">
    <source>
        <dbReference type="EMBL" id="GAJ18644.1"/>
    </source>
</evidence>
<feature type="non-terminal residue" evidence="1">
    <location>
        <position position="1"/>
    </location>
</feature>
<protein>
    <submittedName>
        <fullName evidence="1">Uncharacterized protein</fullName>
    </submittedName>
</protein>
<gene>
    <name evidence="1" type="ORF">S12H4_63479</name>
</gene>
<accession>X1UM91</accession>
<proteinExistence type="predicted"/>
<reference evidence="1" key="1">
    <citation type="journal article" date="2014" name="Front. Microbiol.">
        <title>High frequency of phylogenetically diverse reductive dehalogenase-homologous genes in deep subseafloor sedimentary metagenomes.</title>
        <authorList>
            <person name="Kawai M."/>
            <person name="Futagami T."/>
            <person name="Toyoda A."/>
            <person name="Takaki Y."/>
            <person name="Nishi S."/>
            <person name="Hori S."/>
            <person name="Arai W."/>
            <person name="Tsubouchi T."/>
            <person name="Morono Y."/>
            <person name="Uchiyama I."/>
            <person name="Ito T."/>
            <person name="Fujiyama A."/>
            <person name="Inagaki F."/>
            <person name="Takami H."/>
        </authorList>
    </citation>
    <scope>NUCLEOTIDE SEQUENCE</scope>
    <source>
        <strain evidence="1">Expedition CK06-06</strain>
    </source>
</reference>
<feature type="non-terminal residue" evidence="1">
    <location>
        <position position="39"/>
    </location>
</feature>
<dbReference type="AlphaFoldDB" id="X1UM91"/>
<comment type="caution">
    <text evidence="1">The sequence shown here is derived from an EMBL/GenBank/DDBJ whole genome shotgun (WGS) entry which is preliminary data.</text>
</comment>
<name>X1UM91_9ZZZZ</name>